<evidence type="ECO:0000313" key="2">
    <source>
        <dbReference type="Proteomes" id="UP000607653"/>
    </source>
</evidence>
<name>A0A822ZLN1_NELNU</name>
<protein>
    <submittedName>
        <fullName evidence="1">Uncharacterized protein</fullName>
    </submittedName>
</protein>
<comment type="caution">
    <text evidence="1">The sequence shown here is derived from an EMBL/GenBank/DDBJ whole genome shotgun (WGS) entry which is preliminary data.</text>
</comment>
<reference evidence="1 2" key="1">
    <citation type="journal article" date="2020" name="Mol. Biol. Evol.">
        <title>Distinct Expression and Methylation Patterns for Genes with Different Fates following a Single Whole-Genome Duplication in Flowering Plants.</title>
        <authorList>
            <person name="Shi T."/>
            <person name="Rahmani R.S."/>
            <person name="Gugger P.F."/>
            <person name="Wang M."/>
            <person name="Li H."/>
            <person name="Zhang Y."/>
            <person name="Li Z."/>
            <person name="Wang Q."/>
            <person name="Van de Peer Y."/>
            <person name="Marchal K."/>
            <person name="Chen J."/>
        </authorList>
    </citation>
    <scope>NUCLEOTIDE SEQUENCE [LARGE SCALE GENOMIC DNA]</scope>
    <source>
        <tissue evidence="1">Leaf</tissue>
    </source>
</reference>
<dbReference type="Proteomes" id="UP000607653">
    <property type="component" value="Unassembled WGS sequence"/>
</dbReference>
<sequence length="50" mass="5948">MEVFPSLFLIAEDRDVMVADQFEWCGSTGTWCPKFRRQLNDWEISLFQTC</sequence>
<keyword evidence="2" id="KW-1185">Reference proteome</keyword>
<dbReference type="AlphaFoldDB" id="A0A822ZLN1"/>
<organism evidence="1 2">
    <name type="scientific">Nelumbo nucifera</name>
    <name type="common">Sacred lotus</name>
    <dbReference type="NCBI Taxonomy" id="4432"/>
    <lineage>
        <taxon>Eukaryota</taxon>
        <taxon>Viridiplantae</taxon>
        <taxon>Streptophyta</taxon>
        <taxon>Embryophyta</taxon>
        <taxon>Tracheophyta</taxon>
        <taxon>Spermatophyta</taxon>
        <taxon>Magnoliopsida</taxon>
        <taxon>Proteales</taxon>
        <taxon>Nelumbonaceae</taxon>
        <taxon>Nelumbo</taxon>
    </lineage>
</organism>
<accession>A0A822ZLN1</accession>
<proteinExistence type="predicted"/>
<evidence type="ECO:0000313" key="1">
    <source>
        <dbReference type="EMBL" id="DAD46974.1"/>
    </source>
</evidence>
<gene>
    <name evidence="1" type="ORF">HUJ06_016911</name>
</gene>
<dbReference type="EMBL" id="DUZY01000008">
    <property type="protein sequence ID" value="DAD46974.1"/>
    <property type="molecule type" value="Genomic_DNA"/>
</dbReference>